<dbReference type="AlphaFoldDB" id="A0A839Z5F7"/>
<dbReference type="InterPro" id="IPR036942">
    <property type="entry name" value="Beta-barrel_TonB_sf"/>
</dbReference>
<keyword evidence="3 12" id="KW-1134">Transmembrane beta strand</keyword>
<accession>A0A839Z5F7</accession>
<evidence type="ECO:0000256" key="13">
    <source>
        <dbReference type="PROSITE-ProRule" id="PRU10144"/>
    </source>
</evidence>
<dbReference type="PROSITE" id="PS01156">
    <property type="entry name" value="TONB_DEPENDENT_REC_2"/>
    <property type="match status" value="1"/>
</dbReference>
<evidence type="ECO:0000256" key="5">
    <source>
        <dbReference type="ARBA" id="ARBA00022692"/>
    </source>
</evidence>
<keyword evidence="19" id="KW-1185">Reference proteome</keyword>
<feature type="signal peptide" evidence="15">
    <location>
        <begin position="1"/>
        <end position="26"/>
    </location>
</feature>
<evidence type="ECO:0000313" key="19">
    <source>
        <dbReference type="Proteomes" id="UP000578569"/>
    </source>
</evidence>
<dbReference type="PROSITE" id="PS52016">
    <property type="entry name" value="TONB_DEPENDENT_REC_3"/>
    <property type="match status" value="1"/>
</dbReference>
<dbReference type="PANTHER" id="PTHR32552:SF81">
    <property type="entry name" value="TONB-DEPENDENT OUTER MEMBRANE RECEPTOR"/>
    <property type="match status" value="1"/>
</dbReference>
<organism evidence="18 19">
    <name type="scientific">Sphingomicrobium lutaoense</name>
    <dbReference type="NCBI Taxonomy" id="515949"/>
    <lineage>
        <taxon>Bacteria</taxon>
        <taxon>Pseudomonadati</taxon>
        <taxon>Pseudomonadota</taxon>
        <taxon>Alphaproteobacteria</taxon>
        <taxon>Sphingomonadales</taxon>
        <taxon>Sphingomonadaceae</taxon>
        <taxon>Sphingomicrobium</taxon>
    </lineage>
</organism>
<dbReference type="GO" id="GO:0006826">
    <property type="term" value="P:iron ion transport"/>
    <property type="evidence" value="ECO:0007669"/>
    <property type="project" value="UniProtKB-KW"/>
</dbReference>
<dbReference type="PROSITE" id="PS00018">
    <property type="entry name" value="EF_HAND_1"/>
    <property type="match status" value="1"/>
</dbReference>
<reference evidence="18 19" key="1">
    <citation type="submission" date="2020-08" db="EMBL/GenBank/DDBJ databases">
        <title>Genomic Encyclopedia of Type Strains, Phase IV (KMG-IV): sequencing the most valuable type-strain genomes for metagenomic binning, comparative biology and taxonomic classification.</title>
        <authorList>
            <person name="Goeker M."/>
        </authorList>
    </citation>
    <scope>NUCLEOTIDE SEQUENCE [LARGE SCALE GENOMIC DNA]</scope>
    <source>
        <strain evidence="18 19">DSM 24194</strain>
    </source>
</reference>
<gene>
    <name evidence="18" type="ORF">FHS50_001914</name>
</gene>
<feature type="domain" description="TonB-dependent receptor plug" evidence="17">
    <location>
        <begin position="61"/>
        <end position="170"/>
    </location>
</feature>
<keyword evidence="7" id="KW-0408">Iron</keyword>
<dbReference type="EMBL" id="JACICF010000002">
    <property type="protein sequence ID" value="MBB3764852.1"/>
    <property type="molecule type" value="Genomic_DNA"/>
</dbReference>
<keyword evidence="10 12" id="KW-0472">Membrane</keyword>
<dbReference type="Pfam" id="PF07715">
    <property type="entry name" value="Plug"/>
    <property type="match status" value="1"/>
</dbReference>
<dbReference type="InterPro" id="IPR010917">
    <property type="entry name" value="TonB_rcpt_CS"/>
</dbReference>
<keyword evidence="5 12" id="KW-0812">Transmembrane</keyword>
<evidence type="ECO:0000256" key="10">
    <source>
        <dbReference type="ARBA" id="ARBA00023136"/>
    </source>
</evidence>
<protein>
    <submittedName>
        <fullName evidence="18">Iron complex outermembrane receptor protein</fullName>
    </submittedName>
</protein>
<keyword evidence="6 15" id="KW-0732">Signal</keyword>
<dbReference type="RefSeq" id="WP_183934213.1">
    <property type="nucleotide sequence ID" value="NZ_JACICF010000002.1"/>
</dbReference>
<evidence type="ECO:0000256" key="6">
    <source>
        <dbReference type="ARBA" id="ARBA00022729"/>
    </source>
</evidence>
<dbReference type="InterPro" id="IPR039426">
    <property type="entry name" value="TonB-dep_rcpt-like"/>
</dbReference>
<keyword evidence="11 12" id="KW-0998">Cell outer membrane</keyword>
<evidence type="ECO:0000256" key="3">
    <source>
        <dbReference type="ARBA" id="ARBA00022452"/>
    </source>
</evidence>
<evidence type="ECO:0000313" key="18">
    <source>
        <dbReference type="EMBL" id="MBB3764852.1"/>
    </source>
</evidence>
<evidence type="ECO:0000256" key="2">
    <source>
        <dbReference type="ARBA" id="ARBA00022448"/>
    </source>
</evidence>
<comment type="caution">
    <text evidence="18">The sequence shown here is derived from an EMBL/GenBank/DDBJ whole genome shotgun (WGS) entry which is preliminary data.</text>
</comment>
<evidence type="ECO:0000256" key="8">
    <source>
        <dbReference type="ARBA" id="ARBA00023065"/>
    </source>
</evidence>
<evidence type="ECO:0000256" key="14">
    <source>
        <dbReference type="RuleBase" id="RU003357"/>
    </source>
</evidence>
<keyword evidence="8" id="KW-0406">Ion transport</keyword>
<proteinExistence type="inferred from homology"/>
<keyword evidence="2 12" id="KW-0813">Transport</keyword>
<evidence type="ECO:0000256" key="15">
    <source>
        <dbReference type="SAM" id="SignalP"/>
    </source>
</evidence>
<dbReference type="CDD" id="cd01347">
    <property type="entry name" value="ligand_gated_channel"/>
    <property type="match status" value="1"/>
</dbReference>
<comment type="subcellular location">
    <subcellularLocation>
        <location evidence="1 12">Cell outer membrane</location>
        <topology evidence="1 12">Multi-pass membrane protein</topology>
    </subcellularLocation>
</comment>
<dbReference type="GO" id="GO:0009279">
    <property type="term" value="C:cell outer membrane"/>
    <property type="evidence" value="ECO:0007669"/>
    <property type="project" value="UniProtKB-SubCell"/>
</dbReference>
<evidence type="ECO:0000256" key="9">
    <source>
        <dbReference type="ARBA" id="ARBA00023077"/>
    </source>
</evidence>
<dbReference type="Gene3D" id="2.40.170.20">
    <property type="entry name" value="TonB-dependent receptor, beta-barrel domain"/>
    <property type="match status" value="1"/>
</dbReference>
<dbReference type="Pfam" id="PF00593">
    <property type="entry name" value="TonB_dep_Rec_b-barrel"/>
    <property type="match status" value="1"/>
</dbReference>
<feature type="short sequence motif" description="TonB C-terminal box" evidence="13">
    <location>
        <begin position="764"/>
        <end position="781"/>
    </location>
</feature>
<sequence length="781" mass="84306">MNRIAYRSVLLAGIAGTALLAQPAFAQDSVQEVIEETDAAEAMAQQDGEIVVTARRRVERLQDVPISLTAYSGDQLEREGAIDITDIADTTPNVTLEVSRGTNSTLTAFIRGVGQQDPVAGFEQGVGIYLDDVYLNRPQGAVLDIYDVERIEVLRGPQGTLYGRNTIGGAVKYVTRRLPTDTSFSAKGVVGTYGQTDLVAKASTPLGDLVRVGVGAARLHRNGFGENLTTGQENYDKDIFAVRASLEAGGGVDEPFFRLSGDYTEDNSNPRGGHRLIPGLASGAPVLDNVFDTRGGLVDPEQQVTAKGVSAYLEWPLGEMLTFKSISAWRADDSATPIDFDTLPAVDLDVPALYANEQFSQEFQLGFSSSRLNGVLGAYFLDADAETVFDVRLFTLFNGLTALTQGEVETNSWALFGDFTYDLTDRISVSLGGRYTNDQRNSRVFRETYLGGGSPIFGGAGIVFATTSDFEGSRTDKDFTPRASISFKPNDDHHLYASYAEGFKGGGFDPRGQTTATPDFNNDGSVTPDEVYDFLAFDPETVKSYEIGWKGSLGDRVNASLALFNADYEDVQIPGSVGVTDVNGNQNFIGITTNAAKARIRGLEFEGVARLLGTASPSRLDFGWSLGLLDAEYLRYIDNRGIDVSDSRKVQNTPEVTASGSLTYGTPMGGGYLTANTTVSYRGDSQQFELASPLDQEGFALVDAGLTWELPGDHWTIGAYAKNLFDKEYIVAGYNFLAQDPDSGELVMVGGRPVPTLGTEGTLTAYYGNPRQLFLSVGYRF</sequence>
<name>A0A839Z5F7_9SPHN</name>
<dbReference type="InterPro" id="IPR018247">
    <property type="entry name" value="EF_Hand_1_Ca_BS"/>
</dbReference>
<evidence type="ECO:0000256" key="11">
    <source>
        <dbReference type="ARBA" id="ARBA00023237"/>
    </source>
</evidence>
<keyword evidence="4" id="KW-0410">Iron transport</keyword>
<dbReference type="Proteomes" id="UP000578569">
    <property type="component" value="Unassembled WGS sequence"/>
</dbReference>
<dbReference type="InterPro" id="IPR012910">
    <property type="entry name" value="Plug_dom"/>
</dbReference>
<evidence type="ECO:0000256" key="4">
    <source>
        <dbReference type="ARBA" id="ARBA00022496"/>
    </source>
</evidence>
<keyword evidence="9 14" id="KW-0798">TonB box</keyword>
<dbReference type="SUPFAM" id="SSF56935">
    <property type="entry name" value="Porins"/>
    <property type="match status" value="1"/>
</dbReference>
<evidence type="ECO:0000259" key="17">
    <source>
        <dbReference type="Pfam" id="PF07715"/>
    </source>
</evidence>
<evidence type="ECO:0000256" key="12">
    <source>
        <dbReference type="PROSITE-ProRule" id="PRU01360"/>
    </source>
</evidence>
<comment type="similarity">
    <text evidence="12 14">Belongs to the TonB-dependent receptor family.</text>
</comment>
<dbReference type="PANTHER" id="PTHR32552">
    <property type="entry name" value="FERRICHROME IRON RECEPTOR-RELATED"/>
    <property type="match status" value="1"/>
</dbReference>
<feature type="domain" description="TonB-dependent receptor-like beta-barrel" evidence="16">
    <location>
        <begin position="306"/>
        <end position="724"/>
    </location>
</feature>
<keyword evidence="18" id="KW-0675">Receptor</keyword>
<evidence type="ECO:0000256" key="7">
    <source>
        <dbReference type="ARBA" id="ARBA00023004"/>
    </source>
</evidence>
<feature type="chain" id="PRO_5032979777" evidence="15">
    <location>
        <begin position="27"/>
        <end position="781"/>
    </location>
</feature>
<evidence type="ECO:0000256" key="1">
    <source>
        <dbReference type="ARBA" id="ARBA00004571"/>
    </source>
</evidence>
<evidence type="ECO:0000259" key="16">
    <source>
        <dbReference type="Pfam" id="PF00593"/>
    </source>
</evidence>
<dbReference type="InterPro" id="IPR000531">
    <property type="entry name" value="Beta-barrel_TonB"/>
</dbReference>